<accession>A0A2N5UFL4</accession>
<sequence length="431" mass="47435">MAFNPYSPTSMISNSSTIQGIISESNVASMTQDTSSEQFITPQRSPAPKFICAVNFTIYCSEKKLTKAKKTEVKWIAYKQKKDSAVTFNPQHIDLATFQKLVSKESGKSFGTMPHKIEEGTKATPPTITWGAFILQNKDWPKASPNLIANNEDFQSWLTAINEARAKRGGIVLTMENPGLRDQLAHKEAVLAKSVRAASRVASTSGPVEFDGDNSSCEDLNDLEVYIEMIYEKYAIKEEYDAYIPCYPHPTDSERFILLTGDNTELWAKDLLRRTPGVSIDAPPASLKYETRKKRAAPSNAAASNQSAPLDTSQLVAIATAVAQAQVIAHQATLQGTTHAVGCTREPSPVSSDHENNNGGLRAYLDFAGIVKDQDQILQALLSEGIDKYHLFKGPHVTNEQLLMIGLNIGTIAKLRSRVNKYKRHLAAMRS</sequence>
<evidence type="ECO:0000256" key="1">
    <source>
        <dbReference type="SAM" id="MobiDB-lite"/>
    </source>
</evidence>
<dbReference type="Proteomes" id="UP000235392">
    <property type="component" value="Unassembled WGS sequence"/>
</dbReference>
<gene>
    <name evidence="2" type="ORF">PCASD_06454</name>
</gene>
<comment type="caution">
    <text evidence="2">The sequence shown here is derived from an EMBL/GenBank/DDBJ whole genome shotgun (WGS) entry which is preliminary data.</text>
</comment>
<organism evidence="2 3">
    <name type="scientific">Puccinia coronata f. sp. avenae</name>
    <dbReference type="NCBI Taxonomy" id="200324"/>
    <lineage>
        <taxon>Eukaryota</taxon>
        <taxon>Fungi</taxon>
        <taxon>Dikarya</taxon>
        <taxon>Basidiomycota</taxon>
        <taxon>Pucciniomycotina</taxon>
        <taxon>Pucciniomycetes</taxon>
        <taxon>Pucciniales</taxon>
        <taxon>Pucciniaceae</taxon>
        <taxon>Puccinia</taxon>
    </lineage>
</organism>
<evidence type="ECO:0000313" key="2">
    <source>
        <dbReference type="EMBL" id="PLW36534.1"/>
    </source>
</evidence>
<dbReference type="AlphaFoldDB" id="A0A2N5UFL4"/>
<reference evidence="2 3" key="1">
    <citation type="submission" date="2017-11" db="EMBL/GenBank/DDBJ databases">
        <title>De novo assembly and phasing of dikaryotic genomes from two isolates of Puccinia coronata f. sp. avenae, the causal agent of oat crown rust.</title>
        <authorList>
            <person name="Miller M.E."/>
            <person name="Zhang Y."/>
            <person name="Omidvar V."/>
            <person name="Sperschneider J."/>
            <person name="Schwessinger B."/>
            <person name="Raley C."/>
            <person name="Palmer J.M."/>
            <person name="Garnica D."/>
            <person name="Upadhyaya N."/>
            <person name="Rathjen J."/>
            <person name="Taylor J.M."/>
            <person name="Park R.F."/>
            <person name="Dodds P.N."/>
            <person name="Hirsch C.D."/>
            <person name="Kianian S.F."/>
            <person name="Figueroa M."/>
        </authorList>
    </citation>
    <scope>NUCLEOTIDE SEQUENCE [LARGE SCALE GENOMIC DNA]</scope>
    <source>
        <strain evidence="2">12SD80</strain>
    </source>
</reference>
<feature type="region of interest" description="Disordered" evidence="1">
    <location>
        <begin position="282"/>
        <end position="306"/>
    </location>
</feature>
<feature type="compositionally biased region" description="Low complexity" evidence="1">
    <location>
        <begin position="297"/>
        <end position="306"/>
    </location>
</feature>
<evidence type="ECO:0000313" key="3">
    <source>
        <dbReference type="Proteomes" id="UP000235392"/>
    </source>
</evidence>
<proteinExistence type="predicted"/>
<protein>
    <submittedName>
        <fullName evidence="2">Uncharacterized protein</fullName>
    </submittedName>
</protein>
<name>A0A2N5UFL4_9BASI</name>
<dbReference type="EMBL" id="PGCI01000158">
    <property type="protein sequence ID" value="PLW36534.1"/>
    <property type="molecule type" value="Genomic_DNA"/>
</dbReference>